<comment type="subcellular location">
    <subcellularLocation>
        <location evidence="1">Cell membrane</location>
        <topology evidence="1">Multi-pass membrane protein</topology>
    </subcellularLocation>
</comment>
<dbReference type="PANTHER" id="PTHR36506:SF1">
    <property type="entry name" value="PREFLAGELLIN PEPTIDASE"/>
    <property type="match status" value="1"/>
</dbReference>
<evidence type="ECO:0000256" key="4">
    <source>
        <dbReference type="ARBA" id="ARBA00022989"/>
    </source>
</evidence>
<evidence type="ECO:0000313" key="10">
    <source>
        <dbReference type="Proteomes" id="UP000593766"/>
    </source>
</evidence>
<feature type="domain" description="Preflagellin peptidase C-terminal" evidence="8">
    <location>
        <begin position="165"/>
        <end position="260"/>
    </location>
</feature>
<dbReference type="EMBL" id="CP063144">
    <property type="protein sequence ID" value="QOR94650.1"/>
    <property type="molecule type" value="Genomic_DNA"/>
</dbReference>
<evidence type="ECO:0000256" key="6">
    <source>
        <dbReference type="SAM" id="Phobius"/>
    </source>
</evidence>
<dbReference type="AlphaFoldDB" id="A0A7M1UQX4"/>
<feature type="transmembrane region" description="Helical" evidence="6">
    <location>
        <begin position="6"/>
        <end position="27"/>
    </location>
</feature>
<dbReference type="PANTHER" id="PTHR36506">
    <property type="entry name" value="PREFLAGELLIN PEPTIDASE"/>
    <property type="match status" value="1"/>
</dbReference>
<dbReference type="Proteomes" id="UP000593766">
    <property type="component" value="Chromosome"/>
</dbReference>
<evidence type="ECO:0000256" key="5">
    <source>
        <dbReference type="ARBA" id="ARBA00023136"/>
    </source>
</evidence>
<name>A0A7M1UQX4_9CREN</name>
<evidence type="ECO:0000256" key="1">
    <source>
        <dbReference type="ARBA" id="ARBA00004651"/>
    </source>
</evidence>
<sequence>MISWEWAWILEYAKIVFTLLFLARFSIEDYRKREVNDPEVYAYVAGSAVFYALSTLIIISNLPPAYAAVYTALSITIAPVLFTLLYLKGLMGLGDVYVATGLSLTFTYPVLFNETGLPGTPAIAPPVILIILYACASIIIYSAGKALHILTRHRDMLKNLSLTEKILLPIIAKPMTVREYLETRFLYPLTVFEEEAGAVKQKIRLSYDVEKEDYREHQARLKTLVEKGLVSPEAKIWVAHGIPFLTLLLLGFTTYLVLGDKPLTLLTPH</sequence>
<dbReference type="KEGG" id="tcs:IMZ38_01570"/>
<keyword evidence="4 6" id="KW-1133">Transmembrane helix</keyword>
<keyword evidence="5 6" id="KW-0472">Membrane</keyword>
<accession>A0A7M1UQX4</accession>
<dbReference type="Pfam" id="PF01478">
    <property type="entry name" value="Peptidase_A24"/>
    <property type="match status" value="1"/>
</dbReference>
<dbReference type="GO" id="GO:0005886">
    <property type="term" value="C:plasma membrane"/>
    <property type="evidence" value="ECO:0007669"/>
    <property type="project" value="UniProtKB-SubCell"/>
</dbReference>
<keyword evidence="10" id="KW-1185">Reference proteome</keyword>
<dbReference type="Pfam" id="PF06847">
    <property type="entry name" value="Arc_PepC_II"/>
    <property type="match status" value="1"/>
</dbReference>
<evidence type="ECO:0000313" key="9">
    <source>
        <dbReference type="EMBL" id="QOR94650.1"/>
    </source>
</evidence>
<proteinExistence type="predicted"/>
<feature type="transmembrane region" description="Helical" evidence="6">
    <location>
        <begin position="94"/>
        <end position="111"/>
    </location>
</feature>
<evidence type="ECO:0000259" key="7">
    <source>
        <dbReference type="Pfam" id="PF01478"/>
    </source>
</evidence>
<evidence type="ECO:0000256" key="2">
    <source>
        <dbReference type="ARBA" id="ARBA00022475"/>
    </source>
</evidence>
<feature type="transmembrane region" description="Helical" evidence="6">
    <location>
        <begin position="123"/>
        <end position="144"/>
    </location>
</feature>
<evidence type="ECO:0000259" key="8">
    <source>
        <dbReference type="Pfam" id="PF06847"/>
    </source>
</evidence>
<feature type="transmembrane region" description="Helical" evidence="6">
    <location>
        <begin position="236"/>
        <end position="258"/>
    </location>
</feature>
<protein>
    <submittedName>
        <fullName evidence="9">Prepilin peptidase</fullName>
    </submittedName>
</protein>
<dbReference type="GO" id="GO:0004190">
    <property type="term" value="F:aspartic-type endopeptidase activity"/>
    <property type="evidence" value="ECO:0007669"/>
    <property type="project" value="InterPro"/>
</dbReference>
<gene>
    <name evidence="9" type="ORF">IMZ38_01570</name>
</gene>
<keyword evidence="2" id="KW-1003">Cell membrane</keyword>
<dbReference type="InterPro" id="IPR009655">
    <property type="entry name" value="Preflagellin_peptidase_C"/>
</dbReference>
<dbReference type="InterPro" id="IPR000045">
    <property type="entry name" value="Prepilin_IV_endopep_pep"/>
</dbReference>
<feature type="transmembrane region" description="Helical" evidence="6">
    <location>
        <begin position="65"/>
        <end position="87"/>
    </location>
</feature>
<reference evidence="9 10" key="1">
    <citation type="submission" date="2020-10" db="EMBL/GenBank/DDBJ databases">
        <title>Complete genome sequence of Thermosphaera aggregans strain 3507.</title>
        <authorList>
            <person name="Zayulina K.S."/>
            <person name="Elcheninov A.G."/>
            <person name="Toshchakov S.V."/>
            <person name="Kublanov I.V."/>
            <person name="Kochetkova T.V."/>
        </authorList>
    </citation>
    <scope>NUCLEOTIDE SEQUENCE [LARGE SCALE GENOMIC DNA]</scope>
    <source>
        <strain evidence="9 10">3507</strain>
    </source>
</reference>
<keyword evidence="3 6" id="KW-0812">Transmembrane</keyword>
<dbReference type="RefSeq" id="WP_193436447.1">
    <property type="nucleotide sequence ID" value="NZ_CP063144.1"/>
</dbReference>
<feature type="domain" description="Prepilin type IV endopeptidase peptidase" evidence="7">
    <location>
        <begin position="17"/>
        <end position="141"/>
    </location>
</feature>
<dbReference type="Gene3D" id="1.20.120.1220">
    <property type="match status" value="1"/>
</dbReference>
<evidence type="ECO:0000256" key="3">
    <source>
        <dbReference type="ARBA" id="ARBA00022692"/>
    </source>
</evidence>
<dbReference type="InterPro" id="IPR052218">
    <property type="entry name" value="Preflagellin_Peptidase"/>
</dbReference>
<dbReference type="GeneID" id="59454066"/>
<dbReference type="OrthoDB" id="19094at2157"/>
<organism evidence="9 10">
    <name type="scientific">Thermosphaera chiliense</name>
    <dbReference type="NCBI Taxonomy" id="3402707"/>
    <lineage>
        <taxon>Archaea</taxon>
        <taxon>Thermoproteota</taxon>
        <taxon>Thermoprotei</taxon>
        <taxon>Desulfurococcales</taxon>
        <taxon>Desulfurococcaceae</taxon>
        <taxon>Thermosphaera</taxon>
    </lineage>
</organism>
<feature type="transmembrane region" description="Helical" evidence="6">
    <location>
        <begin position="39"/>
        <end position="59"/>
    </location>
</feature>